<keyword evidence="1 4" id="KW-0560">Oxidoreductase</keyword>
<reference evidence="7 8" key="1">
    <citation type="submission" date="2017-04" db="EMBL/GenBank/DDBJ databases">
        <authorList>
            <consortium name="Geobacter pelophilus Genome Sequencing"/>
            <person name="Aoyagi T."/>
            <person name="Koike H."/>
            <person name="Hori T."/>
        </authorList>
    </citation>
    <scope>NUCLEOTIDE SEQUENCE [LARGE SCALE GENOMIC DNA]</scope>
    <source>
        <strain evidence="7 8">Drf2</strain>
    </source>
</reference>
<evidence type="ECO:0000259" key="6">
    <source>
        <dbReference type="Pfam" id="PF01625"/>
    </source>
</evidence>
<comment type="catalytic activity">
    <reaction evidence="2 4">
        <text>L-methionyl-[protein] + [thioredoxin]-disulfide + H2O = L-methionyl-(S)-S-oxide-[protein] + [thioredoxin]-dithiol</text>
        <dbReference type="Rhea" id="RHEA:14217"/>
        <dbReference type="Rhea" id="RHEA-COMP:10698"/>
        <dbReference type="Rhea" id="RHEA-COMP:10700"/>
        <dbReference type="Rhea" id="RHEA-COMP:12313"/>
        <dbReference type="Rhea" id="RHEA-COMP:12315"/>
        <dbReference type="ChEBI" id="CHEBI:15377"/>
        <dbReference type="ChEBI" id="CHEBI:16044"/>
        <dbReference type="ChEBI" id="CHEBI:29950"/>
        <dbReference type="ChEBI" id="CHEBI:44120"/>
        <dbReference type="ChEBI" id="CHEBI:50058"/>
        <dbReference type="EC" id="1.8.4.11"/>
    </reaction>
</comment>
<dbReference type="EMBL" id="BDQG01000001">
    <property type="protein sequence ID" value="GAW68050.1"/>
    <property type="molecule type" value="Genomic_DNA"/>
</dbReference>
<evidence type="ECO:0000313" key="8">
    <source>
        <dbReference type="Proteomes" id="UP000194153"/>
    </source>
</evidence>
<dbReference type="Pfam" id="PF01625">
    <property type="entry name" value="PMSR"/>
    <property type="match status" value="1"/>
</dbReference>
<feature type="signal peptide" evidence="5">
    <location>
        <begin position="1"/>
        <end position="24"/>
    </location>
</feature>
<gene>
    <name evidence="4" type="primary">msrA</name>
    <name evidence="7" type="ORF">GPEL0_01r4207</name>
</gene>
<evidence type="ECO:0000313" key="7">
    <source>
        <dbReference type="EMBL" id="GAW68050.1"/>
    </source>
</evidence>
<dbReference type="EC" id="1.8.4.11" evidence="4"/>
<comment type="catalytic activity">
    <reaction evidence="3 4">
        <text>[thioredoxin]-disulfide + L-methionine + H2O = L-methionine (S)-S-oxide + [thioredoxin]-dithiol</text>
        <dbReference type="Rhea" id="RHEA:19993"/>
        <dbReference type="Rhea" id="RHEA-COMP:10698"/>
        <dbReference type="Rhea" id="RHEA-COMP:10700"/>
        <dbReference type="ChEBI" id="CHEBI:15377"/>
        <dbReference type="ChEBI" id="CHEBI:29950"/>
        <dbReference type="ChEBI" id="CHEBI:50058"/>
        <dbReference type="ChEBI" id="CHEBI:57844"/>
        <dbReference type="ChEBI" id="CHEBI:58772"/>
        <dbReference type="EC" id="1.8.4.11"/>
    </reaction>
</comment>
<feature type="domain" description="Peptide methionine sulphoxide reductase MsrA" evidence="6">
    <location>
        <begin position="43"/>
        <end position="194"/>
    </location>
</feature>
<dbReference type="InterPro" id="IPR036509">
    <property type="entry name" value="Met_Sox_Rdtase_MsrA_sf"/>
</dbReference>
<dbReference type="Gene3D" id="3.30.1060.10">
    <property type="entry name" value="Peptide methionine sulphoxide reductase MsrA"/>
    <property type="match status" value="1"/>
</dbReference>
<accession>A0ABQ0MLU4</accession>
<evidence type="ECO:0000256" key="3">
    <source>
        <dbReference type="ARBA" id="ARBA00048782"/>
    </source>
</evidence>
<name>A0ABQ0MLU4_9BACT</name>
<dbReference type="NCBIfam" id="TIGR00401">
    <property type="entry name" value="msrA"/>
    <property type="match status" value="1"/>
</dbReference>
<sequence>MMKPLKLMILTMTAFFCAAGPALAAGATAPGGKGSQPAGHLEKATFAGGCFWCMEHPFDELPGVVSVTSGYTGGHKANPTYEEVSSGTTGHAESIQVLYDPAKIGYAKLLDVFWHNIDPLAKDRQFCDSGEQYRSAIFYQNEEQHRLALQSKKELEASKRFREPIATQIVPAGVFYPAEEYHQHYYKKNPIRYSYYRLSCGRDRRLKELWGPPSR</sequence>
<reference evidence="8" key="2">
    <citation type="submission" date="2017-05" db="EMBL/GenBank/DDBJ databases">
        <title>Draft genome sequence of Geobacter pelophilus, a iron(III)-reducing bacteria.</title>
        <authorList>
            <person name="Aoyagi T."/>
            <person name="Koike H."/>
            <person name="Morita T."/>
            <person name="Sato Y."/>
            <person name="Habe H."/>
            <person name="Hori T."/>
        </authorList>
    </citation>
    <scope>NUCLEOTIDE SEQUENCE [LARGE SCALE GENOMIC DNA]</scope>
    <source>
        <strain evidence="8">Drf2</strain>
    </source>
</reference>
<feature type="active site" evidence="4">
    <location>
        <position position="50"/>
    </location>
</feature>
<protein>
    <recommendedName>
        <fullName evidence="4">Peptide methionine sulfoxide reductase MsrA</fullName>
        <shortName evidence="4">Protein-methionine-S-oxide reductase</shortName>
        <ecNumber evidence="4">1.8.4.11</ecNumber>
    </recommendedName>
    <alternativeName>
        <fullName evidence="4">Peptide-methionine (S)-S-oxide reductase</fullName>
        <shortName evidence="4">Peptide Met(O) reductase</shortName>
    </alternativeName>
</protein>
<evidence type="ECO:0000256" key="1">
    <source>
        <dbReference type="ARBA" id="ARBA00023002"/>
    </source>
</evidence>
<comment type="function">
    <text evidence="4">Has an important function as a repair enzyme for proteins that have been inactivated by oxidation. Catalyzes the reversible oxidation-reduction of methionine sulfoxide in proteins to methionine.</text>
</comment>
<evidence type="ECO:0000256" key="2">
    <source>
        <dbReference type="ARBA" id="ARBA00047806"/>
    </source>
</evidence>
<comment type="similarity">
    <text evidence="4">Belongs to the MsrA Met sulfoxide reductase family.</text>
</comment>
<dbReference type="Proteomes" id="UP000194153">
    <property type="component" value="Unassembled WGS sequence"/>
</dbReference>
<evidence type="ECO:0000256" key="5">
    <source>
        <dbReference type="SAM" id="SignalP"/>
    </source>
</evidence>
<dbReference type="PANTHER" id="PTHR43774">
    <property type="entry name" value="PEPTIDE METHIONINE SULFOXIDE REDUCTASE"/>
    <property type="match status" value="1"/>
</dbReference>
<keyword evidence="5" id="KW-0732">Signal</keyword>
<evidence type="ECO:0000256" key="4">
    <source>
        <dbReference type="HAMAP-Rule" id="MF_01401"/>
    </source>
</evidence>
<comment type="caution">
    <text evidence="7">The sequence shown here is derived from an EMBL/GenBank/DDBJ whole genome shotgun (WGS) entry which is preliminary data.</text>
</comment>
<dbReference type="InterPro" id="IPR002569">
    <property type="entry name" value="Met_Sox_Rdtase_MsrA_dom"/>
</dbReference>
<dbReference type="HAMAP" id="MF_01401">
    <property type="entry name" value="MsrA"/>
    <property type="match status" value="1"/>
</dbReference>
<feature type="chain" id="PRO_5045754547" description="Peptide methionine sulfoxide reductase MsrA" evidence="5">
    <location>
        <begin position="25"/>
        <end position="215"/>
    </location>
</feature>
<dbReference type="SUPFAM" id="SSF55068">
    <property type="entry name" value="Peptide methionine sulfoxide reductase"/>
    <property type="match status" value="1"/>
</dbReference>
<dbReference type="PANTHER" id="PTHR43774:SF1">
    <property type="entry name" value="PEPTIDE METHIONINE SULFOXIDE REDUCTASE MSRA 2"/>
    <property type="match status" value="1"/>
</dbReference>
<organism evidence="7 8">
    <name type="scientific">Geoanaerobacter pelophilus</name>
    <dbReference type="NCBI Taxonomy" id="60036"/>
    <lineage>
        <taxon>Bacteria</taxon>
        <taxon>Pseudomonadati</taxon>
        <taxon>Thermodesulfobacteriota</taxon>
        <taxon>Desulfuromonadia</taxon>
        <taxon>Geobacterales</taxon>
        <taxon>Geobacteraceae</taxon>
        <taxon>Geoanaerobacter</taxon>
    </lineage>
</organism>
<proteinExistence type="inferred from homology"/>
<keyword evidence="8" id="KW-1185">Reference proteome</keyword>